<dbReference type="GO" id="GO:0005789">
    <property type="term" value="C:endoplasmic reticulum membrane"/>
    <property type="evidence" value="ECO:0007669"/>
    <property type="project" value="TreeGrafter"/>
</dbReference>
<keyword evidence="5" id="KW-0968">Cytoplasmic vesicle</keyword>
<dbReference type="EMBL" id="SUNJ01013831">
    <property type="protein sequence ID" value="TPP56984.1"/>
    <property type="molecule type" value="Genomic_DNA"/>
</dbReference>
<evidence type="ECO:0000256" key="3">
    <source>
        <dbReference type="ARBA" id="ARBA00022989"/>
    </source>
</evidence>
<feature type="transmembrane region" description="Helical" evidence="6">
    <location>
        <begin position="45"/>
        <end position="69"/>
    </location>
</feature>
<dbReference type="GO" id="GO:0031410">
    <property type="term" value="C:cytoplasmic vesicle"/>
    <property type="evidence" value="ECO:0007669"/>
    <property type="project" value="UniProtKB-KW"/>
</dbReference>
<dbReference type="GO" id="GO:0070072">
    <property type="term" value="P:vacuolar proton-transporting V-type ATPase complex assembly"/>
    <property type="evidence" value="ECO:0007669"/>
    <property type="project" value="InterPro"/>
</dbReference>
<dbReference type="AlphaFoldDB" id="A0A504Y7E5"/>
<evidence type="ECO:0000256" key="5">
    <source>
        <dbReference type="ARBA" id="ARBA00023329"/>
    </source>
</evidence>
<evidence type="ECO:0000256" key="6">
    <source>
        <dbReference type="SAM" id="Phobius"/>
    </source>
</evidence>
<evidence type="ECO:0000256" key="4">
    <source>
        <dbReference type="ARBA" id="ARBA00023136"/>
    </source>
</evidence>
<gene>
    <name evidence="7" type="ORF">FGIG_11374</name>
</gene>
<keyword evidence="1 6" id="KW-0812">Transmembrane</keyword>
<proteinExistence type="predicted"/>
<dbReference type="InterPro" id="IPR019013">
    <property type="entry name" value="Vma21"/>
</dbReference>
<dbReference type="OrthoDB" id="160405at2759"/>
<reference evidence="7 8" key="1">
    <citation type="submission" date="2019-04" db="EMBL/GenBank/DDBJ databases">
        <title>Annotation for the trematode Fasciola gigantica.</title>
        <authorList>
            <person name="Choi Y.-J."/>
        </authorList>
    </citation>
    <scope>NUCLEOTIDE SEQUENCE [LARGE SCALE GENOMIC DNA]</scope>
    <source>
        <strain evidence="7">Uganda_cow_1</strain>
    </source>
</reference>
<dbReference type="Pfam" id="PF09446">
    <property type="entry name" value="VMA21"/>
    <property type="match status" value="1"/>
</dbReference>
<evidence type="ECO:0000256" key="1">
    <source>
        <dbReference type="ARBA" id="ARBA00022692"/>
    </source>
</evidence>
<protein>
    <recommendedName>
        <fullName evidence="9">Vacuolar ATPase assembly integral membrane protein VMA21</fullName>
    </recommendedName>
</protein>
<evidence type="ECO:0008006" key="9">
    <source>
        <dbReference type="Google" id="ProtNLM"/>
    </source>
</evidence>
<organism evidence="7 8">
    <name type="scientific">Fasciola gigantica</name>
    <name type="common">Giant liver fluke</name>
    <dbReference type="NCBI Taxonomy" id="46835"/>
    <lineage>
        <taxon>Eukaryota</taxon>
        <taxon>Metazoa</taxon>
        <taxon>Spiralia</taxon>
        <taxon>Lophotrochozoa</taxon>
        <taxon>Platyhelminthes</taxon>
        <taxon>Trematoda</taxon>
        <taxon>Digenea</taxon>
        <taxon>Plagiorchiida</taxon>
        <taxon>Echinostomata</taxon>
        <taxon>Echinostomatoidea</taxon>
        <taxon>Fasciolidae</taxon>
        <taxon>Fasciola</taxon>
    </lineage>
</organism>
<feature type="transmembrane region" description="Helical" evidence="6">
    <location>
        <begin position="12"/>
        <end position="39"/>
    </location>
</feature>
<sequence>MALVDSSATRTLVMFSLLIITLPVASFFTSKCVFSSFFHVTDSSAYIYGAIVSVVVVHLILLSFVLVAFSDNKKDSEGKHE</sequence>
<comment type="caution">
    <text evidence="7">The sequence shown here is derived from an EMBL/GenBank/DDBJ whole genome shotgun (WGS) entry which is preliminary data.</text>
</comment>
<keyword evidence="3 6" id="KW-1133">Transmembrane helix</keyword>
<accession>A0A504Y7E5</accession>
<evidence type="ECO:0000313" key="8">
    <source>
        <dbReference type="Proteomes" id="UP000316759"/>
    </source>
</evidence>
<name>A0A504Y7E5_FASGI</name>
<keyword evidence="2" id="KW-0256">Endoplasmic reticulum</keyword>
<dbReference type="Proteomes" id="UP000316759">
    <property type="component" value="Unassembled WGS sequence"/>
</dbReference>
<dbReference type="PANTHER" id="PTHR31792">
    <property type="entry name" value="VACUOLAR ATPASE ASSEMBLY INTEGRAL MEMBRANE PROTEIN VMA21"/>
    <property type="match status" value="1"/>
</dbReference>
<keyword evidence="8" id="KW-1185">Reference proteome</keyword>
<evidence type="ECO:0000256" key="2">
    <source>
        <dbReference type="ARBA" id="ARBA00022824"/>
    </source>
</evidence>
<keyword evidence="4 6" id="KW-0472">Membrane</keyword>
<dbReference type="STRING" id="46835.A0A504Y7E5"/>
<evidence type="ECO:0000313" key="7">
    <source>
        <dbReference type="EMBL" id="TPP56984.1"/>
    </source>
</evidence>
<dbReference type="PANTHER" id="PTHR31792:SF3">
    <property type="entry name" value="VACUOLAR ATPASE ASSEMBLY INTEGRAL MEMBRANE PROTEIN VMA21"/>
    <property type="match status" value="1"/>
</dbReference>